<reference evidence="1" key="1">
    <citation type="submission" date="2018-02" db="EMBL/GenBank/DDBJ databases">
        <title>Rhizophora mucronata_Transcriptome.</title>
        <authorList>
            <person name="Meera S.P."/>
            <person name="Sreeshan A."/>
            <person name="Augustine A."/>
        </authorList>
    </citation>
    <scope>NUCLEOTIDE SEQUENCE</scope>
    <source>
        <tissue evidence="1">Leaf</tissue>
    </source>
</reference>
<name>A0A2P2KVD6_RHIMU</name>
<proteinExistence type="predicted"/>
<organism evidence="1">
    <name type="scientific">Rhizophora mucronata</name>
    <name type="common">Asiatic mangrove</name>
    <dbReference type="NCBI Taxonomy" id="61149"/>
    <lineage>
        <taxon>Eukaryota</taxon>
        <taxon>Viridiplantae</taxon>
        <taxon>Streptophyta</taxon>
        <taxon>Embryophyta</taxon>
        <taxon>Tracheophyta</taxon>
        <taxon>Spermatophyta</taxon>
        <taxon>Magnoliopsida</taxon>
        <taxon>eudicotyledons</taxon>
        <taxon>Gunneridae</taxon>
        <taxon>Pentapetalae</taxon>
        <taxon>rosids</taxon>
        <taxon>fabids</taxon>
        <taxon>Malpighiales</taxon>
        <taxon>Rhizophoraceae</taxon>
        <taxon>Rhizophora</taxon>
    </lineage>
</organism>
<sequence>MLPVRQLWPRSNISKLELL</sequence>
<evidence type="ECO:0000313" key="1">
    <source>
        <dbReference type="EMBL" id="MBX09699.1"/>
    </source>
</evidence>
<protein>
    <submittedName>
        <fullName evidence="1">Uncharacterized protein</fullName>
    </submittedName>
</protein>
<dbReference type="AlphaFoldDB" id="A0A2P2KVD6"/>
<accession>A0A2P2KVD6</accession>
<dbReference type="EMBL" id="GGEC01029215">
    <property type="protein sequence ID" value="MBX09699.1"/>
    <property type="molecule type" value="Transcribed_RNA"/>
</dbReference>